<sequence>ILLGLVYSLIYELYWSPLSRFPGPRLWAISRIPGQLSVFRGYAHLDVTVLHERYGPVVRTSPNELAFNTPRAFRDIYGARPGDPSRYVPPANNVNHIIAEVDNISHARQRKLLAPAFSERALREQEPLITGYVDTMISKLRLEIQKGSSVLDIKNWMNYTTFDITGDLMFGESFDCLKNSQLHPWIGLIFKSIKALSYDSMARQFPLFHSLLFALVPKRLKQKAVEHFDLAARRADRRLETETTRPDFMSTILQNGLSESKDHYRDGPRMMTRAEIHSNAFILIIAGSETSATLLSGCIYYLCTNPRAMSLLISEIRSAFASAEDITFRSSAALPYLVAVIEESLRMYPPFVTSLARIIPADGACIDGHFVPGGTVVSCHHYASYRSTSNFALPNTFIPERWLGSDTRFDNDKKDVLQPFSLGPRNCLGKTLAYCETRLILCKLLYNFDITLCPESVDWTKQKVYFLWDKPALRVTLQDRFEGWEKEYA</sequence>
<dbReference type="GO" id="GO:0016705">
    <property type="term" value="F:oxidoreductase activity, acting on paired donors, with incorporation or reduction of molecular oxygen"/>
    <property type="evidence" value="ECO:0007669"/>
    <property type="project" value="InterPro"/>
</dbReference>
<reference evidence="10" key="1">
    <citation type="submission" date="2022-11" db="EMBL/GenBank/DDBJ databases">
        <authorList>
            <person name="Petersen C."/>
        </authorList>
    </citation>
    <scope>NUCLEOTIDE SEQUENCE</scope>
    <source>
        <strain evidence="10">IBT 29864</strain>
    </source>
</reference>
<keyword evidence="3 8" id="KW-0349">Heme</keyword>
<evidence type="ECO:0000256" key="4">
    <source>
        <dbReference type="ARBA" id="ARBA00022723"/>
    </source>
</evidence>
<dbReference type="PRINTS" id="PR00385">
    <property type="entry name" value="P450"/>
</dbReference>
<feature type="binding site" description="axial binding residue" evidence="8">
    <location>
        <position position="427"/>
    </location>
    <ligand>
        <name>heme</name>
        <dbReference type="ChEBI" id="CHEBI:30413"/>
    </ligand>
    <ligandPart>
        <name>Fe</name>
        <dbReference type="ChEBI" id="CHEBI:18248"/>
    </ligandPart>
</feature>
<organism evidence="10 11">
    <name type="scientific">Penicillium cataractarum</name>
    <dbReference type="NCBI Taxonomy" id="2100454"/>
    <lineage>
        <taxon>Eukaryota</taxon>
        <taxon>Fungi</taxon>
        <taxon>Dikarya</taxon>
        <taxon>Ascomycota</taxon>
        <taxon>Pezizomycotina</taxon>
        <taxon>Eurotiomycetes</taxon>
        <taxon>Eurotiomycetidae</taxon>
        <taxon>Eurotiales</taxon>
        <taxon>Aspergillaceae</taxon>
        <taxon>Penicillium</taxon>
    </lineage>
</organism>
<evidence type="ECO:0000256" key="3">
    <source>
        <dbReference type="ARBA" id="ARBA00022617"/>
    </source>
</evidence>
<dbReference type="PANTHER" id="PTHR24305:SF210">
    <property type="entry name" value="CYTOCHROME P450 MONOOXYGENASE ASQL-RELATED"/>
    <property type="match status" value="1"/>
</dbReference>
<dbReference type="PANTHER" id="PTHR24305">
    <property type="entry name" value="CYTOCHROME P450"/>
    <property type="match status" value="1"/>
</dbReference>
<dbReference type="FunFam" id="1.10.630.10:FF:000047">
    <property type="entry name" value="Cytochrome P450 monooxygenase"/>
    <property type="match status" value="1"/>
</dbReference>
<dbReference type="GO" id="GO:0005506">
    <property type="term" value="F:iron ion binding"/>
    <property type="evidence" value="ECO:0007669"/>
    <property type="project" value="InterPro"/>
</dbReference>
<dbReference type="InterPro" id="IPR017972">
    <property type="entry name" value="Cyt_P450_CS"/>
</dbReference>
<comment type="cofactor">
    <cofactor evidence="1 8">
        <name>heme</name>
        <dbReference type="ChEBI" id="CHEBI:30413"/>
    </cofactor>
</comment>
<dbReference type="CDD" id="cd11058">
    <property type="entry name" value="CYP60B-like"/>
    <property type="match status" value="1"/>
</dbReference>
<proteinExistence type="inferred from homology"/>
<dbReference type="EMBL" id="JAPZBS010000010">
    <property type="protein sequence ID" value="KAJ5355251.1"/>
    <property type="molecule type" value="Genomic_DNA"/>
</dbReference>
<evidence type="ECO:0000256" key="2">
    <source>
        <dbReference type="ARBA" id="ARBA00010617"/>
    </source>
</evidence>
<accession>A0A9W9R7X4</accession>
<evidence type="ECO:0000256" key="9">
    <source>
        <dbReference type="RuleBase" id="RU000461"/>
    </source>
</evidence>
<dbReference type="Pfam" id="PF00067">
    <property type="entry name" value="p450"/>
    <property type="match status" value="1"/>
</dbReference>
<keyword evidence="6 8" id="KW-0408">Iron</keyword>
<comment type="caution">
    <text evidence="10">The sequence shown here is derived from an EMBL/GenBank/DDBJ whole genome shotgun (WGS) entry which is preliminary data.</text>
</comment>
<dbReference type="PROSITE" id="PS00086">
    <property type="entry name" value="CYTOCHROME_P450"/>
    <property type="match status" value="1"/>
</dbReference>
<dbReference type="RefSeq" id="XP_056549274.1">
    <property type="nucleotide sequence ID" value="XM_056705376.1"/>
</dbReference>
<evidence type="ECO:0000256" key="6">
    <source>
        <dbReference type="ARBA" id="ARBA00023004"/>
    </source>
</evidence>
<dbReference type="InterPro" id="IPR002401">
    <property type="entry name" value="Cyt_P450_E_grp-I"/>
</dbReference>
<dbReference type="InterPro" id="IPR050121">
    <property type="entry name" value="Cytochrome_P450_monoxygenase"/>
</dbReference>
<dbReference type="AlphaFoldDB" id="A0A9W9R7X4"/>
<dbReference type="OrthoDB" id="1470350at2759"/>
<reference evidence="10" key="2">
    <citation type="journal article" date="2023" name="IMA Fungus">
        <title>Comparative genomic study of the Penicillium genus elucidates a diverse pangenome and 15 lateral gene transfer events.</title>
        <authorList>
            <person name="Petersen C."/>
            <person name="Sorensen T."/>
            <person name="Nielsen M.R."/>
            <person name="Sondergaard T.E."/>
            <person name="Sorensen J.L."/>
            <person name="Fitzpatrick D.A."/>
            <person name="Frisvad J.C."/>
            <person name="Nielsen K.L."/>
        </authorList>
    </citation>
    <scope>NUCLEOTIDE SEQUENCE</scope>
    <source>
        <strain evidence="10">IBT 29864</strain>
    </source>
</reference>
<dbReference type="Gene3D" id="1.10.630.10">
    <property type="entry name" value="Cytochrome P450"/>
    <property type="match status" value="1"/>
</dbReference>
<evidence type="ECO:0000256" key="7">
    <source>
        <dbReference type="ARBA" id="ARBA00023033"/>
    </source>
</evidence>
<keyword evidence="7 9" id="KW-0503">Monooxygenase</keyword>
<evidence type="ECO:0008006" key="12">
    <source>
        <dbReference type="Google" id="ProtNLM"/>
    </source>
</evidence>
<keyword evidence="4 8" id="KW-0479">Metal-binding</keyword>
<dbReference type="PRINTS" id="PR00463">
    <property type="entry name" value="EP450I"/>
</dbReference>
<dbReference type="GO" id="GO:0004497">
    <property type="term" value="F:monooxygenase activity"/>
    <property type="evidence" value="ECO:0007669"/>
    <property type="project" value="UniProtKB-KW"/>
</dbReference>
<keyword evidence="5 9" id="KW-0560">Oxidoreductase</keyword>
<dbReference type="SUPFAM" id="SSF48264">
    <property type="entry name" value="Cytochrome P450"/>
    <property type="match status" value="1"/>
</dbReference>
<evidence type="ECO:0000313" key="10">
    <source>
        <dbReference type="EMBL" id="KAJ5355251.1"/>
    </source>
</evidence>
<name>A0A9W9R7X4_9EURO</name>
<evidence type="ECO:0000256" key="1">
    <source>
        <dbReference type="ARBA" id="ARBA00001971"/>
    </source>
</evidence>
<protein>
    <recommendedName>
        <fullName evidence="12">Cytochrome P450 monooxygenase</fullName>
    </recommendedName>
</protein>
<keyword evidence="11" id="KW-1185">Reference proteome</keyword>
<dbReference type="GeneID" id="81444555"/>
<dbReference type="GO" id="GO:0020037">
    <property type="term" value="F:heme binding"/>
    <property type="evidence" value="ECO:0007669"/>
    <property type="project" value="InterPro"/>
</dbReference>
<evidence type="ECO:0000313" key="11">
    <source>
        <dbReference type="Proteomes" id="UP001147782"/>
    </source>
</evidence>
<evidence type="ECO:0000256" key="8">
    <source>
        <dbReference type="PIRSR" id="PIRSR602401-1"/>
    </source>
</evidence>
<feature type="non-terminal residue" evidence="10">
    <location>
        <position position="1"/>
    </location>
</feature>
<dbReference type="InterPro" id="IPR036396">
    <property type="entry name" value="Cyt_P450_sf"/>
</dbReference>
<gene>
    <name evidence="10" type="ORF">N7496_012463</name>
</gene>
<dbReference type="InterPro" id="IPR001128">
    <property type="entry name" value="Cyt_P450"/>
</dbReference>
<comment type="similarity">
    <text evidence="2 9">Belongs to the cytochrome P450 family.</text>
</comment>
<evidence type="ECO:0000256" key="5">
    <source>
        <dbReference type="ARBA" id="ARBA00023002"/>
    </source>
</evidence>
<dbReference type="GO" id="GO:0043386">
    <property type="term" value="P:mycotoxin biosynthetic process"/>
    <property type="evidence" value="ECO:0007669"/>
    <property type="project" value="UniProtKB-ARBA"/>
</dbReference>
<dbReference type="Proteomes" id="UP001147782">
    <property type="component" value="Unassembled WGS sequence"/>
</dbReference>